<organism evidence="1">
    <name type="scientific">marine sediment metagenome</name>
    <dbReference type="NCBI Taxonomy" id="412755"/>
    <lineage>
        <taxon>unclassified sequences</taxon>
        <taxon>metagenomes</taxon>
        <taxon>ecological metagenomes</taxon>
    </lineage>
</organism>
<proteinExistence type="predicted"/>
<comment type="caution">
    <text evidence="1">The sequence shown here is derived from an EMBL/GenBank/DDBJ whole genome shotgun (WGS) entry which is preliminary data.</text>
</comment>
<dbReference type="AlphaFoldDB" id="X1QG52"/>
<gene>
    <name evidence="1" type="ORF">S12H4_02622</name>
</gene>
<protein>
    <submittedName>
        <fullName evidence="1">Uncharacterized protein</fullName>
    </submittedName>
</protein>
<name>X1QG52_9ZZZZ</name>
<dbReference type="EMBL" id="BARW01000661">
    <property type="protein sequence ID" value="GAI67447.1"/>
    <property type="molecule type" value="Genomic_DNA"/>
</dbReference>
<evidence type="ECO:0000313" key="1">
    <source>
        <dbReference type="EMBL" id="GAI67447.1"/>
    </source>
</evidence>
<accession>X1QG52</accession>
<reference evidence="1" key="1">
    <citation type="journal article" date="2014" name="Front. Microbiol.">
        <title>High frequency of phylogenetically diverse reductive dehalogenase-homologous genes in deep subseafloor sedimentary metagenomes.</title>
        <authorList>
            <person name="Kawai M."/>
            <person name="Futagami T."/>
            <person name="Toyoda A."/>
            <person name="Takaki Y."/>
            <person name="Nishi S."/>
            <person name="Hori S."/>
            <person name="Arai W."/>
            <person name="Tsubouchi T."/>
            <person name="Morono Y."/>
            <person name="Uchiyama I."/>
            <person name="Ito T."/>
            <person name="Fujiyama A."/>
            <person name="Inagaki F."/>
            <person name="Takami H."/>
        </authorList>
    </citation>
    <scope>NUCLEOTIDE SEQUENCE</scope>
    <source>
        <strain evidence="1">Expedition CK06-06</strain>
    </source>
</reference>
<sequence>MKRPKNKRKAYFNKYYQEKIKPFRKWKQPTIWHQCVFCGMITKKDRFEAPESKFVIKTFKRWGNRFEIYVNENDFLKYMKLVGRRALHFLQICVIRGLISREEIATTFDLFTDHKTETITPIDVISEAETYSPINLSQRKTHSLNKLNKTFEIVKPAEAITIARTK</sequence>